<evidence type="ECO:0000313" key="3">
    <source>
        <dbReference type="Proteomes" id="UP000596742"/>
    </source>
</evidence>
<keyword evidence="3" id="KW-1185">Reference proteome</keyword>
<dbReference type="OrthoDB" id="10471249at2759"/>
<gene>
    <name evidence="2" type="ORF">MGAL_10B080944</name>
</gene>
<name>A0A8B6GNJ1_MYTGA</name>
<feature type="region of interest" description="Disordered" evidence="1">
    <location>
        <begin position="87"/>
        <end position="133"/>
    </location>
</feature>
<dbReference type="EMBL" id="UYJE01008684">
    <property type="protein sequence ID" value="VDI66205.1"/>
    <property type="molecule type" value="Genomic_DNA"/>
</dbReference>
<dbReference type="AlphaFoldDB" id="A0A8B6GNJ1"/>
<organism evidence="2 3">
    <name type="scientific">Mytilus galloprovincialis</name>
    <name type="common">Mediterranean mussel</name>
    <dbReference type="NCBI Taxonomy" id="29158"/>
    <lineage>
        <taxon>Eukaryota</taxon>
        <taxon>Metazoa</taxon>
        <taxon>Spiralia</taxon>
        <taxon>Lophotrochozoa</taxon>
        <taxon>Mollusca</taxon>
        <taxon>Bivalvia</taxon>
        <taxon>Autobranchia</taxon>
        <taxon>Pteriomorphia</taxon>
        <taxon>Mytilida</taxon>
        <taxon>Mytiloidea</taxon>
        <taxon>Mytilidae</taxon>
        <taxon>Mytilinae</taxon>
        <taxon>Mytilus</taxon>
    </lineage>
</organism>
<accession>A0A8B6GNJ1</accession>
<proteinExistence type="predicted"/>
<reference evidence="2" key="1">
    <citation type="submission" date="2018-11" db="EMBL/GenBank/DDBJ databases">
        <authorList>
            <person name="Alioto T."/>
            <person name="Alioto T."/>
        </authorList>
    </citation>
    <scope>NUCLEOTIDE SEQUENCE</scope>
</reference>
<sequence length="133" mass="14871">MLRNHMSEQHSQYITAPMEKPNEKGDANNNPIPTAVSLKPRDLTSEYLMCPVSPEISTYFTCSAVTPSKDTKYKLPTTKSVQPVTKLTTPTKSVQPVIKPTTPTFSASFQLPDGRIEDPKRLEYQASSEARKR</sequence>
<feature type="region of interest" description="Disordered" evidence="1">
    <location>
        <begin position="1"/>
        <end position="37"/>
    </location>
</feature>
<evidence type="ECO:0000313" key="2">
    <source>
        <dbReference type="EMBL" id="VDI66205.1"/>
    </source>
</evidence>
<comment type="caution">
    <text evidence="2">The sequence shown here is derived from an EMBL/GenBank/DDBJ whole genome shotgun (WGS) entry which is preliminary data.</text>
</comment>
<dbReference type="Proteomes" id="UP000596742">
    <property type="component" value="Unassembled WGS sequence"/>
</dbReference>
<feature type="compositionally biased region" description="Basic and acidic residues" evidence="1">
    <location>
        <begin position="114"/>
        <end position="123"/>
    </location>
</feature>
<protein>
    <submittedName>
        <fullName evidence="2">Uncharacterized protein</fullName>
    </submittedName>
</protein>
<evidence type="ECO:0000256" key="1">
    <source>
        <dbReference type="SAM" id="MobiDB-lite"/>
    </source>
</evidence>